<comment type="similarity">
    <text evidence="1">Belongs to the AfsR/DnrI/RedD regulatory family.</text>
</comment>
<dbReference type="SMART" id="SM00862">
    <property type="entry name" value="Trans_reg_C"/>
    <property type="match status" value="1"/>
</dbReference>
<gene>
    <name evidence="7" type="ORF">GCM10010423_59270</name>
</gene>
<evidence type="ECO:0000256" key="5">
    <source>
        <dbReference type="SAM" id="MobiDB-lite"/>
    </source>
</evidence>
<name>A0ABN3P0R0_9ACTN</name>
<reference evidence="7 8" key="1">
    <citation type="journal article" date="2019" name="Int. J. Syst. Evol. Microbiol.">
        <title>The Global Catalogue of Microorganisms (GCM) 10K type strain sequencing project: providing services to taxonomists for standard genome sequencing and annotation.</title>
        <authorList>
            <consortium name="The Broad Institute Genomics Platform"/>
            <consortium name="The Broad Institute Genome Sequencing Center for Infectious Disease"/>
            <person name="Wu L."/>
            <person name="Ma J."/>
        </authorList>
    </citation>
    <scope>NUCLEOTIDE SEQUENCE [LARGE SCALE GENOMIC DNA]</scope>
    <source>
        <strain evidence="7 8">JCM 6924</strain>
    </source>
</reference>
<comment type="caution">
    <text evidence="7">The sequence shown here is derived from an EMBL/GenBank/DDBJ whole genome shotgun (WGS) entry which is preliminary data.</text>
</comment>
<dbReference type="PRINTS" id="PR00364">
    <property type="entry name" value="DISEASERSIST"/>
</dbReference>
<dbReference type="SUPFAM" id="SSF48452">
    <property type="entry name" value="TPR-like"/>
    <property type="match status" value="3"/>
</dbReference>
<dbReference type="CDD" id="cd15831">
    <property type="entry name" value="BTAD"/>
    <property type="match status" value="1"/>
</dbReference>
<dbReference type="Gene3D" id="1.10.10.10">
    <property type="entry name" value="Winged helix-like DNA-binding domain superfamily/Winged helix DNA-binding domain"/>
    <property type="match status" value="1"/>
</dbReference>
<evidence type="ECO:0000313" key="8">
    <source>
        <dbReference type="Proteomes" id="UP001501095"/>
    </source>
</evidence>
<proteinExistence type="inferred from homology"/>
<keyword evidence="8" id="KW-1185">Reference proteome</keyword>
<dbReference type="InterPro" id="IPR027417">
    <property type="entry name" value="P-loop_NTPase"/>
</dbReference>
<dbReference type="SUPFAM" id="SSF46894">
    <property type="entry name" value="C-terminal effector domain of the bipartite response regulators"/>
    <property type="match status" value="1"/>
</dbReference>
<keyword evidence="2" id="KW-0902">Two-component regulatory system</keyword>
<dbReference type="PANTHER" id="PTHR47691:SF3">
    <property type="entry name" value="HTH-TYPE TRANSCRIPTIONAL REGULATOR RV0890C-RELATED"/>
    <property type="match status" value="1"/>
</dbReference>
<dbReference type="InterPro" id="IPR036388">
    <property type="entry name" value="WH-like_DNA-bd_sf"/>
</dbReference>
<accession>A0ABN3P0R0</accession>
<dbReference type="InterPro" id="IPR016032">
    <property type="entry name" value="Sig_transdc_resp-reg_C-effctor"/>
</dbReference>
<dbReference type="PANTHER" id="PTHR47691">
    <property type="entry name" value="REGULATOR-RELATED"/>
    <property type="match status" value="1"/>
</dbReference>
<dbReference type="InterPro" id="IPR001867">
    <property type="entry name" value="OmpR/PhoB-type_DNA-bd"/>
</dbReference>
<dbReference type="SUPFAM" id="SSF52540">
    <property type="entry name" value="P-loop containing nucleoside triphosphate hydrolases"/>
    <property type="match status" value="1"/>
</dbReference>
<dbReference type="Gene3D" id="3.40.50.300">
    <property type="entry name" value="P-loop containing nucleotide triphosphate hydrolases"/>
    <property type="match status" value="1"/>
</dbReference>
<feature type="domain" description="OmpR/PhoB-type" evidence="6">
    <location>
        <begin position="1"/>
        <end position="96"/>
    </location>
</feature>
<evidence type="ECO:0000256" key="4">
    <source>
        <dbReference type="PROSITE-ProRule" id="PRU01091"/>
    </source>
</evidence>
<dbReference type="InterPro" id="IPR005158">
    <property type="entry name" value="BTAD"/>
</dbReference>
<dbReference type="InterPro" id="IPR058852">
    <property type="entry name" value="HTH_77"/>
</dbReference>
<evidence type="ECO:0000256" key="1">
    <source>
        <dbReference type="ARBA" id="ARBA00005820"/>
    </source>
</evidence>
<organism evidence="7 8">
    <name type="scientific">Streptomyces levis</name>
    <dbReference type="NCBI Taxonomy" id="285566"/>
    <lineage>
        <taxon>Bacteria</taxon>
        <taxon>Bacillati</taxon>
        <taxon>Actinomycetota</taxon>
        <taxon>Actinomycetes</taxon>
        <taxon>Kitasatosporales</taxon>
        <taxon>Streptomycetaceae</taxon>
        <taxon>Streptomyces</taxon>
    </lineage>
</organism>
<dbReference type="Gene3D" id="1.25.40.10">
    <property type="entry name" value="Tetratricopeptide repeat domain"/>
    <property type="match status" value="3"/>
</dbReference>
<evidence type="ECO:0000259" key="6">
    <source>
        <dbReference type="PROSITE" id="PS51755"/>
    </source>
</evidence>
<feature type="region of interest" description="Disordered" evidence="5">
    <location>
        <begin position="1067"/>
        <end position="1086"/>
    </location>
</feature>
<dbReference type="PROSITE" id="PS51755">
    <property type="entry name" value="OMPR_PHOB"/>
    <property type="match status" value="1"/>
</dbReference>
<protein>
    <submittedName>
        <fullName evidence="7">BTAD domain-containing putative transcriptional regulator</fullName>
    </submittedName>
</protein>
<dbReference type="Pfam" id="PF00486">
    <property type="entry name" value="Trans_reg_C"/>
    <property type="match status" value="1"/>
</dbReference>
<sequence length="1086" mass="117555">MRFGVLGPLAVWTDEGRPVRVPELKVRALLTALLIHRGRPVSVDRLIDDLWGEQLPSNPAGVLQNKVWQLRRALEDAEPGGRDLVVSRPPGYELVVPPGSVDADRFLDLTARAPHSTDPRTRTNLLTEALALWRGPAFADFVDEEFARTAADRLEEQRLTALEEQAEARLELGEHALVADELADLVGAHPLRERLRTAHIRALYLAGRQSAALTSYEELRERLAEELGVDPSPELAALHQAILTQSPALAAAPSPSTTAARPPTNLPAPPVDLIGRDALIERLRALVGRHRLVTLTGSGGVGKTQLALATAAAVGPEFPGGVWLAEFASLDRSATSATEVHEVVEAVLGVRDDITSSPSPDGDPLSSTARVAHALGDEPALLVLDNCEHVVEPVAELAARLLRAAPRLHIMTTSQTSLSVGGEQLVEVPPLDLPRSAAGLGTEDVLRFSAVELFAARAAAAAPRFRLSEETIAPVVSVCRRLDGIPLALEMAATRVRVLGVHELAARLDDRFTLLAAGTRDAPARHRTLRAVIDWSCGLLSARERAVLHRLAVHADGCSLAAAEELCAGAGVDHTEVLDLLARLVDCSLVVMSDGVDGPRYRLLESVTAYCLEQVRESGELEALRLRHRAYYTAFAERARPHLRGHGQREWLRRLDSETANLRTALESALHSGDGERALRLVNALAWYWHLRGRNREAERSLTAALALVPPTPVTPAVAEARAWLGGTRLLLGGGKDPLAEYRAALRPYEELDDPGGEAHAQWFLGSNLYGVGDLGPSEELVERALMTFRSLEDRWGTAAALSSRAFIAKLRGEFGALRRYGEQSLEIFRELGDRWGQLRAMVPLQTLAEVVGDYPQAGRLLRDGLRVAEDLELWPEVSFHLSGLGRISLLTRDYAMAREYHERARRLAVEQSDDFGEQFAEIGLAMGARREGDLDTAERHLRNVLDVHRRMGYQPGVPSLILAELGFVAELRGDPCTALELQRDGLRVAQESGDPRAVALGLEGLAGAELLAGRAERAACLLGAAAAARARVGTPLPEGERDDVDRIAAGARERLGEGRFTAACERGGALSPEEAAQETPAGEQV</sequence>
<evidence type="ECO:0000313" key="7">
    <source>
        <dbReference type="EMBL" id="GAA2551059.1"/>
    </source>
</evidence>
<dbReference type="SMART" id="SM01043">
    <property type="entry name" value="BTAD"/>
    <property type="match status" value="1"/>
</dbReference>
<feature type="DNA-binding region" description="OmpR/PhoB-type" evidence="4">
    <location>
        <begin position="1"/>
        <end position="96"/>
    </location>
</feature>
<keyword evidence="3 4" id="KW-0238">DNA-binding</keyword>
<dbReference type="RefSeq" id="WP_344542074.1">
    <property type="nucleotide sequence ID" value="NZ_BAAATM010000018.1"/>
</dbReference>
<dbReference type="Pfam" id="PF03704">
    <property type="entry name" value="BTAD"/>
    <property type="match status" value="1"/>
</dbReference>
<dbReference type="Pfam" id="PF25872">
    <property type="entry name" value="HTH_77"/>
    <property type="match status" value="1"/>
</dbReference>
<evidence type="ECO:0000256" key="3">
    <source>
        <dbReference type="ARBA" id="ARBA00023125"/>
    </source>
</evidence>
<dbReference type="EMBL" id="BAAATM010000018">
    <property type="protein sequence ID" value="GAA2551059.1"/>
    <property type="molecule type" value="Genomic_DNA"/>
</dbReference>
<dbReference type="InterPro" id="IPR011990">
    <property type="entry name" value="TPR-like_helical_dom_sf"/>
</dbReference>
<evidence type="ECO:0000256" key="2">
    <source>
        <dbReference type="ARBA" id="ARBA00023012"/>
    </source>
</evidence>
<dbReference type="Proteomes" id="UP001501095">
    <property type="component" value="Unassembled WGS sequence"/>
</dbReference>